<proteinExistence type="inferred from homology"/>
<protein>
    <submittedName>
        <fullName evidence="4">Uncharacterized protein</fullName>
    </submittedName>
</protein>
<dbReference type="STRING" id="3818.A0A445EMD2"/>
<keyword evidence="2" id="KW-0805">Transcription regulation</keyword>
<name>A0A445EMD2_ARAHY</name>
<sequence length="369" mass="41672">MMYISRLGRATVYPFASAIQKCHLFLFQRSHLISTTSQPVSCLTDKCEFSQESALKLFSKVRFNSIRPSKADSIIAFFRIHGFSDSQITKITTRVPALLRCNPNKRILPKLQFLASKGASNSDILRIVTGNPELLLLGLKNGIVPAFDLIRRFLSSDEKTMNCVISSPASMGHFYVSKNVKLLLDEGLTHSHIKRLFQCRPSILASSNLWKTVAEVKKLGIDPSLMNFSVALMAKKAVAKSGWDAKVEACKTWGWSEEQFSDVFRKHPQIMLRSEKKIIAVMSFWVGKLGWDPSLLCVAPVIFGLSLEKRVIPRALVVQYLLSKGLMKKDASLATPFYLTDKKFLERYVTRFEKHHSSQLLKLLHSKTC</sequence>
<dbReference type="Pfam" id="PF02536">
    <property type="entry name" value="mTERF"/>
    <property type="match status" value="1"/>
</dbReference>
<comment type="caution">
    <text evidence="4">The sequence shown here is derived from an EMBL/GenBank/DDBJ whole genome shotgun (WGS) entry which is preliminary data.</text>
</comment>
<dbReference type="Proteomes" id="UP000289738">
    <property type="component" value="Chromosome A01"/>
</dbReference>
<reference evidence="4 5" key="1">
    <citation type="submission" date="2019-01" db="EMBL/GenBank/DDBJ databases">
        <title>Sequencing of cultivated peanut Arachis hypogaea provides insights into genome evolution and oil improvement.</title>
        <authorList>
            <person name="Chen X."/>
        </authorList>
    </citation>
    <scope>NUCLEOTIDE SEQUENCE [LARGE SCALE GENOMIC DNA]</scope>
    <source>
        <strain evidence="5">cv. Fuhuasheng</strain>
        <tissue evidence="4">Leaves</tissue>
    </source>
</reference>
<dbReference type="SMART" id="SM00733">
    <property type="entry name" value="Mterf"/>
    <property type="match status" value="5"/>
</dbReference>
<dbReference type="PANTHER" id="PTHR13068:SF172">
    <property type="entry name" value="TRANSCRIPTION TERMINATION FACTOR FAMILY PROTEIN"/>
    <property type="match status" value="1"/>
</dbReference>
<evidence type="ECO:0000313" key="4">
    <source>
        <dbReference type="EMBL" id="RYR76551.1"/>
    </source>
</evidence>
<keyword evidence="2" id="KW-0804">Transcription</keyword>
<dbReference type="AlphaFoldDB" id="A0A445EMD2"/>
<gene>
    <name evidence="4" type="ORF">Ahy_A01g001135</name>
</gene>
<keyword evidence="3" id="KW-0809">Transit peptide</keyword>
<dbReference type="EMBL" id="SDMP01000001">
    <property type="protein sequence ID" value="RYR76551.1"/>
    <property type="molecule type" value="Genomic_DNA"/>
</dbReference>
<evidence type="ECO:0000256" key="2">
    <source>
        <dbReference type="ARBA" id="ARBA00022472"/>
    </source>
</evidence>
<dbReference type="InterPro" id="IPR038538">
    <property type="entry name" value="MTERF_sf"/>
</dbReference>
<accession>A0A445EMD2</accession>
<dbReference type="Gene3D" id="1.25.70.10">
    <property type="entry name" value="Transcription termination factor 3, mitochondrial"/>
    <property type="match status" value="1"/>
</dbReference>
<organism evidence="4 5">
    <name type="scientific">Arachis hypogaea</name>
    <name type="common">Peanut</name>
    <dbReference type="NCBI Taxonomy" id="3818"/>
    <lineage>
        <taxon>Eukaryota</taxon>
        <taxon>Viridiplantae</taxon>
        <taxon>Streptophyta</taxon>
        <taxon>Embryophyta</taxon>
        <taxon>Tracheophyta</taxon>
        <taxon>Spermatophyta</taxon>
        <taxon>Magnoliopsida</taxon>
        <taxon>eudicotyledons</taxon>
        <taxon>Gunneridae</taxon>
        <taxon>Pentapetalae</taxon>
        <taxon>rosids</taxon>
        <taxon>fabids</taxon>
        <taxon>Fabales</taxon>
        <taxon>Fabaceae</taxon>
        <taxon>Papilionoideae</taxon>
        <taxon>50 kb inversion clade</taxon>
        <taxon>dalbergioids sensu lato</taxon>
        <taxon>Dalbergieae</taxon>
        <taxon>Pterocarpus clade</taxon>
        <taxon>Arachis</taxon>
    </lineage>
</organism>
<comment type="similarity">
    <text evidence="1">Belongs to the mTERF family.</text>
</comment>
<dbReference type="GO" id="GO:0003676">
    <property type="term" value="F:nucleic acid binding"/>
    <property type="evidence" value="ECO:0007669"/>
    <property type="project" value="InterPro"/>
</dbReference>
<evidence type="ECO:0000256" key="1">
    <source>
        <dbReference type="ARBA" id="ARBA00007692"/>
    </source>
</evidence>
<dbReference type="PANTHER" id="PTHR13068">
    <property type="entry name" value="CGI-12 PROTEIN-RELATED"/>
    <property type="match status" value="1"/>
</dbReference>
<evidence type="ECO:0000256" key="3">
    <source>
        <dbReference type="ARBA" id="ARBA00022946"/>
    </source>
</evidence>
<dbReference type="InterPro" id="IPR003690">
    <property type="entry name" value="MTERF"/>
</dbReference>
<keyword evidence="2" id="KW-0806">Transcription termination</keyword>
<evidence type="ECO:0000313" key="5">
    <source>
        <dbReference type="Proteomes" id="UP000289738"/>
    </source>
</evidence>
<dbReference type="GO" id="GO:0006353">
    <property type="term" value="P:DNA-templated transcription termination"/>
    <property type="evidence" value="ECO:0007669"/>
    <property type="project" value="UniProtKB-KW"/>
</dbReference>
<keyword evidence="5" id="KW-1185">Reference proteome</keyword>
<dbReference type="FunFam" id="1.25.70.10:FF:000001">
    <property type="entry name" value="Mitochondrial transcription termination factor-like"/>
    <property type="match status" value="1"/>
</dbReference>